<organism evidence="1 2">
    <name type="scientific">Naganishia onofrii</name>
    <dbReference type="NCBI Taxonomy" id="1851511"/>
    <lineage>
        <taxon>Eukaryota</taxon>
        <taxon>Fungi</taxon>
        <taxon>Dikarya</taxon>
        <taxon>Basidiomycota</taxon>
        <taxon>Agaricomycotina</taxon>
        <taxon>Tremellomycetes</taxon>
        <taxon>Filobasidiales</taxon>
        <taxon>Filobasidiaceae</taxon>
        <taxon>Naganishia</taxon>
    </lineage>
</organism>
<reference evidence="1" key="1">
    <citation type="submission" date="2023-04" db="EMBL/GenBank/DDBJ databases">
        <title>Draft Genome sequencing of Naganishia species isolated from polar environments using Oxford Nanopore Technology.</title>
        <authorList>
            <person name="Leo P."/>
            <person name="Venkateswaran K."/>
        </authorList>
    </citation>
    <scope>NUCLEOTIDE SEQUENCE</scope>
    <source>
        <strain evidence="1">DBVPG 5303</strain>
    </source>
</reference>
<comment type="caution">
    <text evidence="1">The sequence shown here is derived from an EMBL/GenBank/DDBJ whole genome shotgun (WGS) entry which is preliminary data.</text>
</comment>
<protein>
    <submittedName>
        <fullName evidence="1">Uncharacterized protein</fullName>
    </submittedName>
</protein>
<keyword evidence="2" id="KW-1185">Reference proteome</keyword>
<sequence length="505" mass="54987">MFTSVIQGLIGTSTFTQILFALPLSLDWLGPPSFLLLSLLLTTYYFCYATIKLATKNTPVASLLGLFDLVQPFVPAGCALVTCYLYLHPAEGGTDTTNILGINSKRILGVFLPALYAQILRFVSPLFSVLEGVATLLVCTCRIVLYGLWGLQTLSFRQVAQCAGRITKAYIEEGVADDREEFEWRRMFALVAAAVMYCAGAGWLIAAHPLSPPFSKTQLPPILLGGALATVFFLTMIGFSRRSATVVETALIFLYVIYSAWISGKEELLEPRSFGHGWLTTGWGKAKPLPTELLTGATPSPYIAFLTSSLHLPSSLSNIVGFFLSIFVKVCGLQSGWLSGLGLLPAAFTTSHGGENGKMLGTQGLDMVGLATNILQHATDTMWKVAGSLPSTMLISLCFRLLVLSAAARIIPMIRRASAGWDAGEEDRESFEGGDFWDGKRLRGEPACPVDNDFVIVPQGDPDIRLHASVTWINIFITLGIWALELNIEDEYDDDGESIKSWKVD</sequence>
<gene>
    <name evidence="1" type="ORF">QFC24_002563</name>
</gene>
<evidence type="ECO:0000313" key="2">
    <source>
        <dbReference type="Proteomes" id="UP001234202"/>
    </source>
</evidence>
<proteinExistence type="predicted"/>
<dbReference type="Proteomes" id="UP001234202">
    <property type="component" value="Unassembled WGS sequence"/>
</dbReference>
<name>A0ACC2XQN9_9TREE</name>
<accession>A0ACC2XQN9</accession>
<evidence type="ECO:0000313" key="1">
    <source>
        <dbReference type="EMBL" id="KAJ9125779.1"/>
    </source>
</evidence>
<dbReference type="EMBL" id="JASBWV010000007">
    <property type="protein sequence ID" value="KAJ9125779.1"/>
    <property type="molecule type" value="Genomic_DNA"/>
</dbReference>